<dbReference type="EMBL" id="GGEC01063764">
    <property type="protein sequence ID" value="MBX44248.1"/>
    <property type="molecule type" value="Transcribed_RNA"/>
</dbReference>
<evidence type="ECO:0000313" key="1">
    <source>
        <dbReference type="EMBL" id="MBX44248.1"/>
    </source>
</evidence>
<dbReference type="AlphaFoldDB" id="A0A2P2NP04"/>
<sequence>MLLISFYVPDKAKTSAAPESSMAVTIFPKSVMLTWCSYNEIPDAPKEKYALT</sequence>
<protein>
    <submittedName>
        <fullName evidence="1">Uncharacterized protein</fullName>
    </submittedName>
</protein>
<organism evidence="1">
    <name type="scientific">Rhizophora mucronata</name>
    <name type="common">Asiatic mangrove</name>
    <dbReference type="NCBI Taxonomy" id="61149"/>
    <lineage>
        <taxon>Eukaryota</taxon>
        <taxon>Viridiplantae</taxon>
        <taxon>Streptophyta</taxon>
        <taxon>Embryophyta</taxon>
        <taxon>Tracheophyta</taxon>
        <taxon>Spermatophyta</taxon>
        <taxon>Magnoliopsida</taxon>
        <taxon>eudicotyledons</taxon>
        <taxon>Gunneridae</taxon>
        <taxon>Pentapetalae</taxon>
        <taxon>rosids</taxon>
        <taxon>fabids</taxon>
        <taxon>Malpighiales</taxon>
        <taxon>Rhizophoraceae</taxon>
        <taxon>Rhizophora</taxon>
    </lineage>
</organism>
<reference evidence="1" key="1">
    <citation type="submission" date="2018-02" db="EMBL/GenBank/DDBJ databases">
        <title>Rhizophora mucronata_Transcriptome.</title>
        <authorList>
            <person name="Meera S.P."/>
            <person name="Sreeshan A."/>
            <person name="Augustine A."/>
        </authorList>
    </citation>
    <scope>NUCLEOTIDE SEQUENCE</scope>
    <source>
        <tissue evidence="1">Leaf</tissue>
    </source>
</reference>
<name>A0A2P2NP04_RHIMU</name>
<accession>A0A2P2NP04</accession>
<proteinExistence type="predicted"/>